<dbReference type="CDD" id="cd02573">
    <property type="entry name" value="PseudoU_synth_EcTruB"/>
    <property type="match status" value="1"/>
</dbReference>
<feature type="active site" description="Nucleophile" evidence="5">
    <location>
        <position position="38"/>
    </location>
</feature>
<dbReference type="Gene3D" id="3.30.2350.10">
    <property type="entry name" value="Pseudouridine synthase"/>
    <property type="match status" value="1"/>
</dbReference>
<dbReference type="EMBL" id="JBHTOP010000026">
    <property type="protein sequence ID" value="MFD1672852.1"/>
    <property type="molecule type" value="Genomic_DNA"/>
</dbReference>
<dbReference type="SUPFAM" id="SSF55120">
    <property type="entry name" value="Pseudouridine synthase"/>
    <property type="match status" value="1"/>
</dbReference>
<feature type="domain" description="Pseudouridine synthase II N-terminal" evidence="6">
    <location>
        <begin position="23"/>
        <end position="178"/>
    </location>
</feature>
<evidence type="ECO:0000259" key="7">
    <source>
        <dbReference type="Pfam" id="PF16198"/>
    </source>
</evidence>
<evidence type="ECO:0000313" key="9">
    <source>
        <dbReference type="Proteomes" id="UP001597267"/>
    </source>
</evidence>
<dbReference type="InterPro" id="IPR020103">
    <property type="entry name" value="PsdUridine_synth_cat_dom_sf"/>
</dbReference>
<dbReference type="GO" id="GO:0160148">
    <property type="term" value="F:tRNA pseudouridine(55) synthase activity"/>
    <property type="evidence" value="ECO:0007669"/>
    <property type="project" value="UniProtKB-EC"/>
</dbReference>
<dbReference type="RefSeq" id="WP_125713003.1">
    <property type="nucleotide sequence ID" value="NZ_JBHTOP010000026.1"/>
</dbReference>
<dbReference type="HAMAP" id="MF_01080">
    <property type="entry name" value="TruB_bact"/>
    <property type="match status" value="1"/>
</dbReference>
<dbReference type="InterPro" id="IPR014780">
    <property type="entry name" value="tRNA_psdUridine_synth_TruB"/>
</dbReference>
<comment type="function">
    <text evidence="5">Responsible for synthesis of pseudouridine from uracil-55 in the psi GC loop of transfer RNAs.</text>
</comment>
<dbReference type="Proteomes" id="UP001597267">
    <property type="component" value="Unassembled WGS sequence"/>
</dbReference>
<comment type="catalytic activity">
    <reaction evidence="1 5">
        <text>uridine(55) in tRNA = pseudouridine(55) in tRNA</text>
        <dbReference type="Rhea" id="RHEA:42532"/>
        <dbReference type="Rhea" id="RHEA-COMP:10101"/>
        <dbReference type="Rhea" id="RHEA-COMP:10102"/>
        <dbReference type="ChEBI" id="CHEBI:65314"/>
        <dbReference type="ChEBI" id="CHEBI:65315"/>
        <dbReference type="EC" id="5.4.99.25"/>
    </reaction>
</comment>
<comment type="similarity">
    <text evidence="2 5">Belongs to the pseudouridine synthase TruB family. Type 1 subfamily.</text>
</comment>
<evidence type="ECO:0000256" key="4">
    <source>
        <dbReference type="ARBA" id="ARBA00023235"/>
    </source>
</evidence>
<feature type="domain" description="tRNA pseudouridylate synthase B C-terminal" evidence="7">
    <location>
        <begin position="179"/>
        <end position="237"/>
    </location>
</feature>
<dbReference type="NCBIfam" id="TIGR00431">
    <property type="entry name" value="TruB"/>
    <property type="match status" value="1"/>
</dbReference>
<evidence type="ECO:0000256" key="1">
    <source>
        <dbReference type="ARBA" id="ARBA00000385"/>
    </source>
</evidence>
<proteinExistence type="inferred from homology"/>
<dbReference type="InterPro" id="IPR002501">
    <property type="entry name" value="PsdUridine_synth_N"/>
</dbReference>
<protein>
    <recommendedName>
        <fullName evidence="5">tRNA pseudouridine synthase B</fullName>
        <ecNumber evidence="5">5.4.99.25</ecNumber>
    </recommendedName>
    <alternativeName>
        <fullName evidence="5">tRNA pseudouridine(55) synthase</fullName>
        <shortName evidence="5">Psi55 synthase</shortName>
    </alternativeName>
    <alternativeName>
        <fullName evidence="5">tRNA pseudouridylate synthase</fullName>
    </alternativeName>
    <alternativeName>
        <fullName evidence="5">tRNA-uridine isomerase</fullName>
    </alternativeName>
</protein>
<sequence length="303" mass="33756">MDGILPLYKAAGMSSHDCVAAIRKTLHIKQVGHSGTLDPQVDGVLPICIGQATKVVDYLLLQGKVYTGKVLLGQASETEDLEGAIIEQTQLQKPFTETAIKTAMAALTGDIVQIPPMYSAVKVNGRRLYDYARHNVPVERPKRPVHVYRFEYTNSTYDPQTKMQTIEFIAEVSKGTYIRTLAVDLGRNLGVPALMSQLTREKSGGFDLKETVTLEDFKAAVADQTASTLLYPIDRVLEQYPKYALSAEQWAQVQNGAFLEIHDLPELITLTYQGHIKALYQLRQKNPNVYKPKKMFLQNNGIG</sequence>
<name>A0ABW4J909_9LACO</name>
<accession>A0ABW4J909</accession>
<reference evidence="9" key="1">
    <citation type="journal article" date="2019" name="Int. J. Syst. Evol. Microbiol.">
        <title>The Global Catalogue of Microorganisms (GCM) 10K type strain sequencing project: providing services to taxonomists for standard genome sequencing and annotation.</title>
        <authorList>
            <consortium name="The Broad Institute Genomics Platform"/>
            <consortium name="The Broad Institute Genome Sequencing Center for Infectious Disease"/>
            <person name="Wu L."/>
            <person name="Ma J."/>
        </authorList>
    </citation>
    <scope>NUCLEOTIDE SEQUENCE [LARGE SCALE GENOMIC DNA]</scope>
    <source>
        <strain evidence="9">CCM 8896</strain>
    </source>
</reference>
<evidence type="ECO:0000256" key="5">
    <source>
        <dbReference type="HAMAP-Rule" id="MF_01080"/>
    </source>
</evidence>
<keyword evidence="4 5" id="KW-0413">Isomerase</keyword>
<evidence type="ECO:0000256" key="3">
    <source>
        <dbReference type="ARBA" id="ARBA00022694"/>
    </source>
</evidence>
<keyword evidence="9" id="KW-1185">Reference proteome</keyword>
<dbReference type="Pfam" id="PF01509">
    <property type="entry name" value="TruB_N"/>
    <property type="match status" value="1"/>
</dbReference>
<dbReference type="Pfam" id="PF16198">
    <property type="entry name" value="TruB_C_2"/>
    <property type="match status" value="1"/>
</dbReference>
<evidence type="ECO:0000256" key="2">
    <source>
        <dbReference type="ARBA" id="ARBA00005642"/>
    </source>
</evidence>
<gene>
    <name evidence="5 8" type="primary">truB</name>
    <name evidence="8" type="ORF">ACFQ5M_12135</name>
</gene>
<evidence type="ECO:0000313" key="8">
    <source>
        <dbReference type="EMBL" id="MFD1672852.1"/>
    </source>
</evidence>
<dbReference type="EC" id="5.4.99.25" evidence="5"/>
<evidence type="ECO:0000259" key="6">
    <source>
        <dbReference type="Pfam" id="PF01509"/>
    </source>
</evidence>
<dbReference type="InterPro" id="IPR032819">
    <property type="entry name" value="TruB_C"/>
</dbReference>
<dbReference type="PANTHER" id="PTHR13767:SF2">
    <property type="entry name" value="PSEUDOURIDYLATE SYNTHASE TRUB1"/>
    <property type="match status" value="1"/>
</dbReference>
<organism evidence="8 9">
    <name type="scientific">Agrilactobacillus yilanensis</name>
    <dbReference type="NCBI Taxonomy" id="2485997"/>
    <lineage>
        <taxon>Bacteria</taxon>
        <taxon>Bacillati</taxon>
        <taxon>Bacillota</taxon>
        <taxon>Bacilli</taxon>
        <taxon>Lactobacillales</taxon>
        <taxon>Lactobacillaceae</taxon>
        <taxon>Agrilactobacillus</taxon>
    </lineage>
</organism>
<dbReference type="PANTHER" id="PTHR13767">
    <property type="entry name" value="TRNA-PSEUDOURIDINE SYNTHASE"/>
    <property type="match status" value="1"/>
</dbReference>
<comment type="caution">
    <text evidence="8">The sequence shown here is derived from an EMBL/GenBank/DDBJ whole genome shotgun (WGS) entry which is preliminary data.</text>
</comment>
<keyword evidence="3 5" id="KW-0819">tRNA processing</keyword>